<dbReference type="PANTHER" id="PTHR31356:SF53">
    <property type="entry name" value="HEME PEROXIDASE"/>
    <property type="match status" value="1"/>
</dbReference>
<keyword evidence="3 6" id="KW-0575">Peroxidase</keyword>
<evidence type="ECO:0000256" key="4">
    <source>
        <dbReference type="ARBA" id="ARBA00022617"/>
    </source>
</evidence>
<dbReference type="InterPro" id="IPR010255">
    <property type="entry name" value="Haem_peroxidase_sf"/>
</dbReference>
<evidence type="ECO:0000256" key="6">
    <source>
        <dbReference type="RuleBase" id="RU363051"/>
    </source>
</evidence>
<organism evidence="9 10">
    <name type="scientific">Blyttiomyces helicus</name>
    <dbReference type="NCBI Taxonomy" id="388810"/>
    <lineage>
        <taxon>Eukaryota</taxon>
        <taxon>Fungi</taxon>
        <taxon>Fungi incertae sedis</taxon>
        <taxon>Chytridiomycota</taxon>
        <taxon>Chytridiomycota incertae sedis</taxon>
        <taxon>Chytridiomycetes</taxon>
        <taxon>Chytridiomycetes incertae sedis</taxon>
        <taxon>Blyttiomyces</taxon>
    </lineage>
</organism>
<feature type="compositionally biased region" description="Acidic residues" evidence="7">
    <location>
        <begin position="758"/>
        <end position="768"/>
    </location>
</feature>
<feature type="compositionally biased region" description="Low complexity" evidence="7">
    <location>
        <begin position="595"/>
        <end position="611"/>
    </location>
</feature>
<keyword evidence="5 6" id="KW-0560">Oxidoreductase</keyword>
<feature type="compositionally biased region" description="Low complexity" evidence="7">
    <location>
        <begin position="476"/>
        <end position="488"/>
    </location>
</feature>
<feature type="region of interest" description="Disordered" evidence="7">
    <location>
        <begin position="706"/>
        <end position="897"/>
    </location>
</feature>
<dbReference type="Pfam" id="PF00141">
    <property type="entry name" value="peroxidase"/>
    <property type="match status" value="1"/>
</dbReference>
<keyword evidence="6" id="KW-0732">Signal</keyword>
<protein>
    <recommendedName>
        <fullName evidence="6">Peroxidase</fullName>
        <ecNumber evidence="6">1.11.1.-</ecNumber>
    </recommendedName>
</protein>
<dbReference type="GO" id="GO:0034599">
    <property type="term" value="P:cellular response to oxidative stress"/>
    <property type="evidence" value="ECO:0007669"/>
    <property type="project" value="InterPro"/>
</dbReference>
<evidence type="ECO:0000256" key="3">
    <source>
        <dbReference type="ARBA" id="ARBA00022559"/>
    </source>
</evidence>
<reference evidence="10" key="1">
    <citation type="journal article" date="2018" name="Nat. Microbiol.">
        <title>Leveraging single-cell genomics to expand the fungal tree of life.</title>
        <authorList>
            <person name="Ahrendt S.R."/>
            <person name="Quandt C.A."/>
            <person name="Ciobanu D."/>
            <person name="Clum A."/>
            <person name="Salamov A."/>
            <person name="Andreopoulos B."/>
            <person name="Cheng J.F."/>
            <person name="Woyke T."/>
            <person name="Pelin A."/>
            <person name="Henrissat B."/>
            <person name="Reynolds N.K."/>
            <person name="Benny G.L."/>
            <person name="Smith M.E."/>
            <person name="James T.Y."/>
            <person name="Grigoriev I.V."/>
        </authorList>
    </citation>
    <scope>NUCLEOTIDE SEQUENCE [LARGE SCALE GENOMIC DNA]</scope>
</reference>
<accession>A0A4P9WMK1</accession>
<evidence type="ECO:0000256" key="7">
    <source>
        <dbReference type="SAM" id="MobiDB-lite"/>
    </source>
</evidence>
<feature type="compositionally biased region" description="Low complexity" evidence="7">
    <location>
        <begin position="723"/>
        <end position="738"/>
    </location>
</feature>
<evidence type="ECO:0000256" key="1">
    <source>
        <dbReference type="ARBA" id="ARBA00003917"/>
    </source>
</evidence>
<feature type="domain" description="Plant heme peroxidase family profile" evidence="8">
    <location>
        <begin position="1"/>
        <end position="297"/>
    </location>
</feature>
<name>A0A4P9WMK1_9FUNG</name>
<dbReference type="PANTHER" id="PTHR31356">
    <property type="entry name" value="THYLAKOID LUMENAL 29 KDA PROTEIN, CHLOROPLASTIC-RELATED"/>
    <property type="match status" value="1"/>
</dbReference>
<dbReference type="AlphaFoldDB" id="A0A4P9WMK1"/>
<dbReference type="EC" id="1.11.1.-" evidence="6"/>
<evidence type="ECO:0000256" key="5">
    <source>
        <dbReference type="ARBA" id="ARBA00023002"/>
    </source>
</evidence>
<dbReference type="OrthoDB" id="2114378at2759"/>
<feature type="compositionally biased region" description="Low complexity" evidence="7">
    <location>
        <begin position="510"/>
        <end position="520"/>
    </location>
</feature>
<evidence type="ECO:0000313" key="10">
    <source>
        <dbReference type="Proteomes" id="UP000269721"/>
    </source>
</evidence>
<dbReference type="SUPFAM" id="SSF48113">
    <property type="entry name" value="Heme-dependent peroxidases"/>
    <property type="match status" value="1"/>
</dbReference>
<feature type="chain" id="PRO_5021040422" description="Peroxidase" evidence="6">
    <location>
        <begin position="19"/>
        <end position="897"/>
    </location>
</feature>
<evidence type="ECO:0000259" key="8">
    <source>
        <dbReference type="PROSITE" id="PS50873"/>
    </source>
</evidence>
<evidence type="ECO:0000256" key="2">
    <source>
        <dbReference type="ARBA" id="ARBA00005997"/>
    </source>
</evidence>
<dbReference type="PRINTS" id="PR00459">
    <property type="entry name" value="ASPEROXIDASE"/>
</dbReference>
<dbReference type="GO" id="GO:0042744">
    <property type="term" value="P:hydrogen peroxide catabolic process"/>
    <property type="evidence" value="ECO:0007669"/>
    <property type="project" value="TreeGrafter"/>
</dbReference>
<dbReference type="GO" id="GO:0000302">
    <property type="term" value="P:response to reactive oxygen species"/>
    <property type="evidence" value="ECO:0007669"/>
    <property type="project" value="TreeGrafter"/>
</dbReference>
<keyword evidence="4" id="KW-0479">Metal-binding</keyword>
<sequence length="897" mass="94120">MKGLSQALFVGCIGLGAAMNLQYESDGLPRQLPPVSYGKFAVNPPSKVDYDKIMTLADLHGPFMSLVKNCTPISALWIRAAYHDCAGGSVLDGVGGADGSLQYEINREENADLASTIGLFKSFVSPGVSLADVVALGGVGALNYCGGPAVEFYPGRRDAFYPNPAGRVPPLNPRIEDVTNCGKRLGLKADESLAFLSDRQNPGVSTDIYKASDDWGSGNIWQDIKSKGTVAPTGNKIYSDPSLRPWVDKFANDTSVFVTSYSSAFRKCIDLNQVPSLEPLTLILSKKDGSSGAYYRNEAGRIVGSRGYDLTTRFPLDYAGPQSGHGSPCDVGSLQLSRCSRKPGYIEICSPSSKTWQEAHDVMYEALPSNAGWTCRDTPNGHVLSPPKSLYLPPPTYDEIEIDGDGLDRRGATAAEIAQAIADANAEDKQPTGEAPGKKHRRGATAAEIAEAIADANAEDKQPTGEAPGKKHRRGATAAEIAQAIADANAEDKQPTGEAPGKKHRREATAAEIAQALADANAEDTQPTGEAPGKKHRRRRTVDEEDSLSEEEATGAGLDRRGATAAEIAQAIADANAEDKQPTGEAPGKKHRRGATAAQIAQAIADANAADKLPTGAAPGKKHRRGATAAQIAQAIADANAADKLPTGAAPGKKHRRGATAAQIAQAIADANAADKLPTGAAPGKKHRRGATAAQIAQAIADANAADKLPTGAAPGKKHRRGATAAEIAQAIADANAADKQPTGAAPGKKHRRRRTVDDEDSLWEEEATGSRLDRRGATAAEIAQAIADANAEDKQPTGEAPGKKHRRGATAAEIAEAIADANAEDKQPTGEAPGKKHRRGATAAEIAQAIADANAEDKQPTGEAPGKKHRRRSVDVDDGLTSQMKFRPKRSFDDEL</sequence>
<dbReference type="GO" id="GO:0004601">
    <property type="term" value="F:peroxidase activity"/>
    <property type="evidence" value="ECO:0007669"/>
    <property type="project" value="UniProtKB-KW"/>
</dbReference>
<gene>
    <name evidence="9" type="ORF">BDK51DRAFT_36482</name>
</gene>
<dbReference type="Proteomes" id="UP000269721">
    <property type="component" value="Unassembled WGS sequence"/>
</dbReference>
<dbReference type="GO" id="GO:0046872">
    <property type="term" value="F:metal ion binding"/>
    <property type="evidence" value="ECO:0007669"/>
    <property type="project" value="UniProtKB-UniRule"/>
</dbReference>
<dbReference type="PROSITE" id="PS50873">
    <property type="entry name" value="PEROXIDASE_4"/>
    <property type="match status" value="1"/>
</dbReference>
<dbReference type="Gene3D" id="1.10.520.10">
    <property type="match status" value="1"/>
</dbReference>
<dbReference type="InterPro" id="IPR002016">
    <property type="entry name" value="Haem_peroxidase"/>
</dbReference>
<feature type="region of interest" description="Disordered" evidence="7">
    <location>
        <begin position="422"/>
        <end position="630"/>
    </location>
</feature>
<dbReference type="InterPro" id="IPR002207">
    <property type="entry name" value="Peroxidase_I"/>
</dbReference>
<evidence type="ECO:0000313" key="9">
    <source>
        <dbReference type="EMBL" id="RKO93712.1"/>
    </source>
</evidence>
<comment type="similarity">
    <text evidence="2">Belongs to the peroxidase family. Cytochrome c peroxidase subfamily.</text>
</comment>
<keyword evidence="4" id="KW-0408">Iron</keyword>
<feature type="compositionally biased region" description="Low complexity" evidence="7">
    <location>
        <begin position="810"/>
        <end position="822"/>
    </location>
</feature>
<feature type="compositionally biased region" description="Low complexity" evidence="7">
    <location>
        <begin position="563"/>
        <end position="575"/>
    </location>
</feature>
<proteinExistence type="inferred from homology"/>
<dbReference type="InterPro" id="IPR044831">
    <property type="entry name" value="Ccp1-like"/>
</dbReference>
<feature type="compositionally biased region" description="Acidic residues" evidence="7">
    <location>
        <begin position="543"/>
        <end position="553"/>
    </location>
</feature>
<feature type="signal peptide" evidence="6">
    <location>
        <begin position="1"/>
        <end position="18"/>
    </location>
</feature>
<comment type="function">
    <text evidence="1">Destroys radicals which are normally produced within the cells and which are toxic to biological systems.</text>
</comment>
<dbReference type="PRINTS" id="PR00458">
    <property type="entry name" value="PEROXIDASE"/>
</dbReference>
<feature type="compositionally biased region" description="Low complexity" evidence="7">
    <location>
        <begin position="842"/>
        <end position="854"/>
    </location>
</feature>
<keyword evidence="10" id="KW-1185">Reference proteome</keyword>
<dbReference type="EMBL" id="KZ994140">
    <property type="protein sequence ID" value="RKO93712.1"/>
    <property type="molecule type" value="Genomic_DNA"/>
</dbReference>
<keyword evidence="4" id="KW-0349">Heme</keyword>
<feature type="compositionally biased region" description="Low complexity" evidence="7">
    <location>
        <begin position="444"/>
        <end position="456"/>
    </location>
</feature>
<feature type="compositionally biased region" description="Low complexity" evidence="7">
    <location>
        <begin position="778"/>
        <end position="790"/>
    </location>
</feature>
<dbReference type="GO" id="GO:0020037">
    <property type="term" value="F:heme binding"/>
    <property type="evidence" value="ECO:0007669"/>
    <property type="project" value="UniProtKB-UniRule"/>
</dbReference>